<sequence>MPAARRTIARRSTAPRRWSVAAALVVAAALCPPAPRSAAAQDLSSAEVKRSIDRGVTALTKLQNANGSWDSPGVSHLPGSTALCVLALLNSGESVDSPPVAAGLKYLRDLPTGDIVGGGTYDTSLALMAFAAAKDGRRDGARMLALTRRLEDGRVKAGQNRGGWGYGLPSIGGGADRSNSQYAVLGLRDAAYAGIPVQRATWEDISNYWLGRNVQNGDGGYTYGSAGGGARGSMTVAGIATLSILKSVLKQDDLKPDGTPNCCGNDPLEQELNEAVERASNWLTKYFSVSRNPQYNSHTLYYLYGLERAGRLAGKRFFGQHDWYREGAAWLLRNQNPRTGGWVGNGFGETNEIVGTAFSLLFLAKGLSPVLLNKLKYEQGDAWQTHPADARNLTFHVSGLPKWPKLVTWQVLDLQKAVAANDLAGALQGPVTLMTGRDAPRLNAQEIKFLRDYIDAGGFLLGVETCEGGDFRAGFERLLESMYPEDVPKLERLGAEHPVFRSEYLLNANTVELYGADLGCRTPIMFSPVDLSCYWDLWTPYDLPNRDPQLLTQITQKINTGVNILAYATGREPPDKLDAKTPLEDGGARDEVERGLLQVAKLRHEGEWDAAPRALRNLLLALNGTAGVAASTKVKSLPPGDANVFRYPVLYMHGRGAFSLGQAERERLKTYLENGGVLFSDACCGSEPFDRAMRELMQEMFPDAPLMRIPPDHELFTDRIGFDLSRVRRRVPGAVGAGALESDVVIGEPFLEGVTVNGQLAVIYSKYDISCALERQTTVACAGYIPEDALKIGINALRYALLRDPVAPDDE</sequence>
<evidence type="ECO:0000256" key="1">
    <source>
        <dbReference type="SAM" id="SignalP"/>
    </source>
</evidence>
<proteinExistence type="predicted"/>
<evidence type="ECO:0000259" key="2">
    <source>
        <dbReference type="Pfam" id="PF13709"/>
    </source>
</evidence>
<gene>
    <name evidence="3" type="ORF">LzC2_08040</name>
</gene>
<keyword evidence="4" id="KW-1185">Reference proteome</keyword>
<dbReference type="InterPro" id="IPR008930">
    <property type="entry name" value="Terpenoid_cyclase/PrenylTrfase"/>
</dbReference>
<dbReference type="Gene3D" id="1.50.10.20">
    <property type="match status" value="1"/>
</dbReference>
<dbReference type="RefSeq" id="WP_171184023.1">
    <property type="nucleotide sequence ID" value="NZ_WTPX01000016.1"/>
</dbReference>
<comment type="caution">
    <text evidence="3">The sequence shown here is derived from an EMBL/GenBank/DDBJ whole genome shotgun (WGS) entry which is preliminary data.</text>
</comment>
<dbReference type="EMBL" id="WTPX01000016">
    <property type="protein sequence ID" value="NNJ24744.1"/>
    <property type="molecule type" value="Genomic_DNA"/>
</dbReference>
<feature type="signal peptide" evidence="1">
    <location>
        <begin position="1"/>
        <end position="38"/>
    </location>
</feature>
<feature type="chain" id="PRO_5047308359" description="DUF4159 domain-containing protein" evidence="1">
    <location>
        <begin position="39"/>
        <end position="811"/>
    </location>
</feature>
<accession>A0ABX1V9H1</accession>
<feature type="domain" description="DUF4159" evidence="2">
    <location>
        <begin position="599"/>
        <end position="801"/>
    </location>
</feature>
<dbReference type="Proteomes" id="UP000609651">
    <property type="component" value="Unassembled WGS sequence"/>
</dbReference>
<name>A0ABX1V9H1_9PLAN</name>
<dbReference type="Pfam" id="PF13709">
    <property type="entry name" value="DUF4159"/>
    <property type="match status" value="2"/>
</dbReference>
<evidence type="ECO:0000313" key="4">
    <source>
        <dbReference type="Proteomes" id="UP000609651"/>
    </source>
</evidence>
<feature type="domain" description="DUF4159" evidence="2">
    <location>
        <begin position="374"/>
        <end position="568"/>
    </location>
</feature>
<keyword evidence="1" id="KW-0732">Signal</keyword>
<dbReference type="SUPFAM" id="SSF48239">
    <property type="entry name" value="Terpenoid cyclases/Protein prenyltransferases"/>
    <property type="match status" value="1"/>
</dbReference>
<reference evidence="3 4" key="1">
    <citation type="journal article" date="2020" name="Syst. Appl. Microbiol.">
        <title>Alienimonas chondri sp. nov., a novel planctomycete isolated from the biofilm of the red alga Chondrus crispus.</title>
        <authorList>
            <person name="Vitorino I."/>
            <person name="Albuquerque L."/>
            <person name="Wiegand S."/>
            <person name="Kallscheuer N."/>
            <person name="da Costa M.S."/>
            <person name="Lobo-da-Cunha A."/>
            <person name="Jogler C."/>
            <person name="Lage O.M."/>
        </authorList>
    </citation>
    <scope>NUCLEOTIDE SEQUENCE [LARGE SCALE GENOMIC DNA]</scope>
    <source>
        <strain evidence="3 4">LzC2</strain>
    </source>
</reference>
<evidence type="ECO:0000313" key="3">
    <source>
        <dbReference type="EMBL" id="NNJ24744.1"/>
    </source>
</evidence>
<dbReference type="Gene3D" id="3.40.50.12140">
    <property type="entry name" value="Domain of unknown function DUF4159"/>
    <property type="match status" value="2"/>
</dbReference>
<dbReference type="CDD" id="cd00688">
    <property type="entry name" value="ISOPREN_C2_like"/>
    <property type="match status" value="1"/>
</dbReference>
<organism evidence="3 4">
    <name type="scientific">Alienimonas chondri</name>
    <dbReference type="NCBI Taxonomy" id="2681879"/>
    <lineage>
        <taxon>Bacteria</taxon>
        <taxon>Pseudomonadati</taxon>
        <taxon>Planctomycetota</taxon>
        <taxon>Planctomycetia</taxon>
        <taxon>Planctomycetales</taxon>
        <taxon>Planctomycetaceae</taxon>
        <taxon>Alienimonas</taxon>
    </lineage>
</organism>
<dbReference type="InterPro" id="IPR025297">
    <property type="entry name" value="DUF4159"/>
</dbReference>
<protein>
    <recommendedName>
        <fullName evidence="2">DUF4159 domain-containing protein</fullName>
    </recommendedName>
</protein>